<sequence>MVTDLASGEEIPSVNENLRNLAYGPDKRVTHYELGGRVVERSACLVVGPRNGEIGSAASRCRGPDKVRSAVLRSVGFDIGIGFVEVGSSRLAIVAEVGQRQIGDP</sequence>
<name>A0A5A7PKB1_STRAF</name>
<keyword evidence="2" id="KW-1185">Reference proteome</keyword>
<dbReference type="AlphaFoldDB" id="A0A5A7PKB1"/>
<evidence type="ECO:0000313" key="2">
    <source>
        <dbReference type="Proteomes" id="UP000325081"/>
    </source>
</evidence>
<dbReference type="EMBL" id="BKCP01004627">
    <property type="protein sequence ID" value="GER32747.1"/>
    <property type="molecule type" value="Genomic_DNA"/>
</dbReference>
<keyword evidence="1" id="KW-0687">Ribonucleoprotein</keyword>
<dbReference type="GO" id="GO:0005840">
    <property type="term" value="C:ribosome"/>
    <property type="evidence" value="ECO:0007669"/>
    <property type="project" value="UniProtKB-KW"/>
</dbReference>
<accession>A0A5A7PKB1</accession>
<keyword evidence="1" id="KW-0689">Ribosomal protein</keyword>
<protein>
    <submittedName>
        <fullName evidence="1">30S ribosomal protein S5</fullName>
    </submittedName>
</protein>
<gene>
    <name evidence="1" type="ORF">STAS_08834</name>
</gene>
<proteinExistence type="predicted"/>
<evidence type="ECO:0000313" key="1">
    <source>
        <dbReference type="EMBL" id="GER32747.1"/>
    </source>
</evidence>
<comment type="caution">
    <text evidence="1">The sequence shown here is derived from an EMBL/GenBank/DDBJ whole genome shotgun (WGS) entry which is preliminary data.</text>
</comment>
<dbReference type="Proteomes" id="UP000325081">
    <property type="component" value="Unassembled WGS sequence"/>
</dbReference>
<reference evidence="2" key="1">
    <citation type="journal article" date="2019" name="Curr. Biol.">
        <title>Genome Sequence of Striga asiatica Provides Insight into the Evolution of Plant Parasitism.</title>
        <authorList>
            <person name="Yoshida S."/>
            <person name="Kim S."/>
            <person name="Wafula E.K."/>
            <person name="Tanskanen J."/>
            <person name="Kim Y.M."/>
            <person name="Honaas L."/>
            <person name="Yang Z."/>
            <person name="Spallek T."/>
            <person name="Conn C.E."/>
            <person name="Ichihashi Y."/>
            <person name="Cheong K."/>
            <person name="Cui S."/>
            <person name="Der J.P."/>
            <person name="Gundlach H."/>
            <person name="Jiao Y."/>
            <person name="Hori C."/>
            <person name="Ishida J.K."/>
            <person name="Kasahara H."/>
            <person name="Kiba T."/>
            <person name="Kim M.S."/>
            <person name="Koo N."/>
            <person name="Laohavisit A."/>
            <person name="Lee Y.H."/>
            <person name="Lumba S."/>
            <person name="McCourt P."/>
            <person name="Mortimer J.C."/>
            <person name="Mutuku J.M."/>
            <person name="Nomura T."/>
            <person name="Sasaki-Sekimoto Y."/>
            <person name="Seto Y."/>
            <person name="Wang Y."/>
            <person name="Wakatake T."/>
            <person name="Sakakibara H."/>
            <person name="Demura T."/>
            <person name="Yamaguchi S."/>
            <person name="Yoneyama K."/>
            <person name="Manabe R.I."/>
            <person name="Nelson D.C."/>
            <person name="Schulman A.H."/>
            <person name="Timko M.P."/>
            <person name="dePamphilis C.W."/>
            <person name="Choi D."/>
            <person name="Shirasu K."/>
        </authorList>
    </citation>
    <scope>NUCLEOTIDE SEQUENCE [LARGE SCALE GENOMIC DNA]</scope>
    <source>
        <strain evidence="2">cv. UVA1</strain>
    </source>
</reference>
<organism evidence="1 2">
    <name type="scientific">Striga asiatica</name>
    <name type="common">Asiatic witchweed</name>
    <name type="synonym">Buchnera asiatica</name>
    <dbReference type="NCBI Taxonomy" id="4170"/>
    <lineage>
        <taxon>Eukaryota</taxon>
        <taxon>Viridiplantae</taxon>
        <taxon>Streptophyta</taxon>
        <taxon>Embryophyta</taxon>
        <taxon>Tracheophyta</taxon>
        <taxon>Spermatophyta</taxon>
        <taxon>Magnoliopsida</taxon>
        <taxon>eudicotyledons</taxon>
        <taxon>Gunneridae</taxon>
        <taxon>Pentapetalae</taxon>
        <taxon>asterids</taxon>
        <taxon>lamiids</taxon>
        <taxon>Lamiales</taxon>
        <taxon>Orobanchaceae</taxon>
        <taxon>Buchnereae</taxon>
        <taxon>Striga</taxon>
    </lineage>
</organism>